<dbReference type="EMBL" id="BPLQ01011490">
    <property type="protein sequence ID" value="GIY58346.1"/>
    <property type="molecule type" value="Genomic_DNA"/>
</dbReference>
<name>A0AAV4UKF9_9ARAC</name>
<reference evidence="1 2" key="1">
    <citation type="submission" date="2021-06" db="EMBL/GenBank/DDBJ databases">
        <title>Caerostris darwini draft genome.</title>
        <authorList>
            <person name="Kono N."/>
            <person name="Arakawa K."/>
        </authorList>
    </citation>
    <scope>NUCLEOTIDE SEQUENCE [LARGE SCALE GENOMIC DNA]</scope>
</reference>
<accession>A0AAV4UKF9</accession>
<organism evidence="1 2">
    <name type="scientific">Caerostris darwini</name>
    <dbReference type="NCBI Taxonomy" id="1538125"/>
    <lineage>
        <taxon>Eukaryota</taxon>
        <taxon>Metazoa</taxon>
        <taxon>Ecdysozoa</taxon>
        <taxon>Arthropoda</taxon>
        <taxon>Chelicerata</taxon>
        <taxon>Arachnida</taxon>
        <taxon>Araneae</taxon>
        <taxon>Araneomorphae</taxon>
        <taxon>Entelegynae</taxon>
        <taxon>Araneoidea</taxon>
        <taxon>Araneidae</taxon>
        <taxon>Caerostris</taxon>
    </lineage>
</organism>
<comment type="caution">
    <text evidence="1">The sequence shown here is derived from an EMBL/GenBank/DDBJ whole genome shotgun (WGS) entry which is preliminary data.</text>
</comment>
<gene>
    <name evidence="1" type="ORF">CDAR_294991</name>
</gene>
<dbReference type="AlphaFoldDB" id="A0AAV4UKF9"/>
<dbReference type="Proteomes" id="UP001054837">
    <property type="component" value="Unassembled WGS sequence"/>
</dbReference>
<protein>
    <submittedName>
        <fullName evidence="1">Uncharacterized protein</fullName>
    </submittedName>
</protein>
<evidence type="ECO:0000313" key="2">
    <source>
        <dbReference type="Proteomes" id="UP001054837"/>
    </source>
</evidence>
<sequence>MLSEGFDFRTALGACRHLSLAKRTTRTTKKRGKAAKRPSASLTQVIAGLAAVARMKSALGGCLCNAEGSWRFEITHAMGRRSITALRRNYSTKINKHNPQKYVYFA</sequence>
<keyword evidence="2" id="KW-1185">Reference proteome</keyword>
<evidence type="ECO:0000313" key="1">
    <source>
        <dbReference type="EMBL" id="GIY58346.1"/>
    </source>
</evidence>
<proteinExistence type="predicted"/>